<protein>
    <submittedName>
        <fullName evidence="1">Uncharacterized protein</fullName>
    </submittedName>
</protein>
<accession>X1SFX7</accession>
<name>X1SFX7_9ZZZZ</name>
<evidence type="ECO:0000313" key="1">
    <source>
        <dbReference type="EMBL" id="GAI78021.1"/>
    </source>
</evidence>
<sequence length="51" mass="6258">MVNEKLESALAWCKKNDIESIRLKKFNLEHKKKRFKKIRRKFLIKKAENKV</sequence>
<reference evidence="1" key="1">
    <citation type="journal article" date="2014" name="Front. Microbiol.">
        <title>High frequency of phylogenetically diverse reductive dehalogenase-homologous genes in deep subseafloor sedimentary metagenomes.</title>
        <authorList>
            <person name="Kawai M."/>
            <person name="Futagami T."/>
            <person name="Toyoda A."/>
            <person name="Takaki Y."/>
            <person name="Nishi S."/>
            <person name="Hori S."/>
            <person name="Arai W."/>
            <person name="Tsubouchi T."/>
            <person name="Morono Y."/>
            <person name="Uchiyama I."/>
            <person name="Ito T."/>
            <person name="Fujiyama A."/>
            <person name="Inagaki F."/>
            <person name="Takami H."/>
        </authorList>
    </citation>
    <scope>NUCLEOTIDE SEQUENCE</scope>
    <source>
        <strain evidence="1">Expedition CK06-06</strain>
    </source>
</reference>
<organism evidence="1">
    <name type="scientific">marine sediment metagenome</name>
    <dbReference type="NCBI Taxonomy" id="412755"/>
    <lineage>
        <taxon>unclassified sequences</taxon>
        <taxon>metagenomes</taxon>
        <taxon>ecological metagenomes</taxon>
    </lineage>
</organism>
<proteinExistence type="predicted"/>
<dbReference type="AlphaFoldDB" id="X1SFX7"/>
<dbReference type="EMBL" id="BARW01007919">
    <property type="protein sequence ID" value="GAI78021.1"/>
    <property type="molecule type" value="Genomic_DNA"/>
</dbReference>
<comment type="caution">
    <text evidence="1">The sequence shown here is derived from an EMBL/GenBank/DDBJ whole genome shotgun (WGS) entry which is preliminary data.</text>
</comment>
<gene>
    <name evidence="1" type="ORF">S12H4_16385</name>
</gene>